<dbReference type="GO" id="GO:0005737">
    <property type="term" value="C:cytoplasm"/>
    <property type="evidence" value="ECO:0007669"/>
    <property type="project" value="TreeGrafter"/>
</dbReference>
<feature type="domain" description="DUF3295" evidence="3">
    <location>
        <begin position="97"/>
        <end position="580"/>
    </location>
</feature>
<evidence type="ECO:0000259" key="2">
    <source>
        <dbReference type="Pfam" id="PF08550"/>
    </source>
</evidence>
<feature type="region of interest" description="Disordered" evidence="1">
    <location>
        <begin position="430"/>
        <end position="471"/>
    </location>
</feature>
<organism evidence="4 5">
    <name type="scientific">Emericellopsis atlantica</name>
    <dbReference type="NCBI Taxonomy" id="2614577"/>
    <lineage>
        <taxon>Eukaryota</taxon>
        <taxon>Fungi</taxon>
        <taxon>Dikarya</taxon>
        <taxon>Ascomycota</taxon>
        <taxon>Pezizomycotina</taxon>
        <taxon>Sordariomycetes</taxon>
        <taxon>Hypocreomycetidae</taxon>
        <taxon>Hypocreales</taxon>
        <taxon>Bionectriaceae</taxon>
        <taxon>Emericellopsis</taxon>
    </lineage>
</organism>
<name>A0A9P7ZE40_9HYPO</name>
<dbReference type="GO" id="GO:0031930">
    <property type="term" value="P:mitochondria-nucleus signaling pathway"/>
    <property type="evidence" value="ECO:0007669"/>
    <property type="project" value="TreeGrafter"/>
</dbReference>
<keyword evidence="5" id="KW-1185">Reference proteome</keyword>
<dbReference type="RefSeq" id="XP_046114368.1">
    <property type="nucleotide sequence ID" value="XM_046259309.1"/>
</dbReference>
<feature type="compositionally biased region" description="Polar residues" evidence="1">
    <location>
        <begin position="77"/>
        <end position="87"/>
    </location>
</feature>
<dbReference type="PANTHER" id="PTHR28014">
    <property type="entry name" value="NEGATIVE REGULATOR OF RAS-CAMP PATHWAY"/>
    <property type="match status" value="1"/>
</dbReference>
<comment type="caution">
    <text evidence="4">The sequence shown here is derived from an EMBL/GenBank/DDBJ whole genome shotgun (WGS) entry which is preliminary data.</text>
</comment>
<dbReference type="GO" id="GO:0000122">
    <property type="term" value="P:negative regulation of transcription by RNA polymerase II"/>
    <property type="evidence" value="ECO:0007669"/>
    <property type="project" value="TreeGrafter"/>
</dbReference>
<dbReference type="InterPro" id="IPR053043">
    <property type="entry name" value="Ras-cAMP_regulatory"/>
</dbReference>
<dbReference type="OrthoDB" id="5054775at2759"/>
<feature type="compositionally biased region" description="Basic and acidic residues" evidence="1">
    <location>
        <begin position="205"/>
        <end position="214"/>
    </location>
</feature>
<dbReference type="PANTHER" id="PTHR28014:SF1">
    <property type="entry name" value="NEGATIVE REGULATOR OF RAS-CAMP PATHWAY"/>
    <property type="match status" value="1"/>
</dbReference>
<evidence type="ECO:0000256" key="1">
    <source>
        <dbReference type="SAM" id="MobiDB-lite"/>
    </source>
</evidence>
<dbReference type="InterPro" id="IPR021711">
    <property type="entry name" value="DUF3295"/>
</dbReference>
<dbReference type="AlphaFoldDB" id="A0A9P7ZE40"/>
<dbReference type="Pfam" id="PF11702">
    <property type="entry name" value="DUF3295"/>
    <property type="match status" value="1"/>
</dbReference>
<dbReference type="Proteomes" id="UP000887229">
    <property type="component" value="Unassembled WGS sequence"/>
</dbReference>
<evidence type="ECO:0000313" key="4">
    <source>
        <dbReference type="EMBL" id="KAG9250444.1"/>
    </source>
</evidence>
<feature type="region of interest" description="Disordered" evidence="1">
    <location>
        <begin position="131"/>
        <end position="151"/>
    </location>
</feature>
<feature type="domain" description="Nitrogen regulatory protein areA GATA-like" evidence="2">
    <location>
        <begin position="31"/>
        <end position="58"/>
    </location>
</feature>
<dbReference type="InterPro" id="IPR013860">
    <property type="entry name" value="AreA_GATA"/>
</dbReference>
<feature type="compositionally biased region" description="Low complexity" evidence="1">
    <location>
        <begin position="250"/>
        <end position="261"/>
    </location>
</feature>
<accession>A0A9P7ZE40</accession>
<dbReference type="EMBL" id="MU251277">
    <property type="protein sequence ID" value="KAG9250444.1"/>
    <property type="molecule type" value="Genomic_DNA"/>
</dbReference>
<feature type="region of interest" description="Disordered" evidence="1">
    <location>
        <begin position="188"/>
        <end position="265"/>
    </location>
</feature>
<proteinExistence type="predicted"/>
<feature type="compositionally biased region" description="Polar residues" evidence="1">
    <location>
        <begin position="228"/>
        <end position="243"/>
    </location>
</feature>
<feature type="region of interest" description="Disordered" evidence="1">
    <location>
        <begin position="67"/>
        <end position="93"/>
    </location>
</feature>
<dbReference type="GeneID" id="70290212"/>
<feature type="region of interest" description="Disordered" evidence="1">
    <location>
        <begin position="310"/>
        <end position="394"/>
    </location>
</feature>
<dbReference type="GO" id="GO:0006808">
    <property type="term" value="P:regulation of nitrogen utilization"/>
    <property type="evidence" value="ECO:0007669"/>
    <property type="project" value="TreeGrafter"/>
</dbReference>
<evidence type="ECO:0000259" key="3">
    <source>
        <dbReference type="Pfam" id="PF11702"/>
    </source>
</evidence>
<dbReference type="Pfam" id="PF08550">
    <property type="entry name" value="GATA_AreA"/>
    <property type="match status" value="1"/>
</dbReference>
<protein>
    <recommendedName>
        <fullName evidence="6">Nitrogen regulatory protein areA GATA-like domain-containing protein</fullName>
    </recommendedName>
</protein>
<reference evidence="4" key="1">
    <citation type="journal article" date="2021" name="IMA Fungus">
        <title>Genomic characterization of three marine fungi, including Emericellopsis atlantica sp. nov. with signatures of a generalist lifestyle and marine biomass degradation.</title>
        <authorList>
            <person name="Hagestad O.C."/>
            <person name="Hou L."/>
            <person name="Andersen J.H."/>
            <person name="Hansen E.H."/>
            <person name="Altermark B."/>
            <person name="Li C."/>
            <person name="Kuhnert E."/>
            <person name="Cox R.J."/>
            <person name="Crous P.W."/>
            <person name="Spatafora J.W."/>
            <person name="Lail K."/>
            <person name="Amirebrahimi M."/>
            <person name="Lipzen A."/>
            <person name="Pangilinan J."/>
            <person name="Andreopoulos W."/>
            <person name="Hayes R.D."/>
            <person name="Ng V."/>
            <person name="Grigoriev I.V."/>
            <person name="Jackson S.A."/>
            <person name="Sutton T.D.S."/>
            <person name="Dobson A.D.W."/>
            <person name="Rama T."/>
        </authorList>
    </citation>
    <scope>NUCLEOTIDE SEQUENCE</scope>
    <source>
        <strain evidence="4">TS7</strain>
    </source>
</reference>
<evidence type="ECO:0008006" key="6">
    <source>
        <dbReference type="Google" id="ProtNLM"/>
    </source>
</evidence>
<evidence type="ECO:0000313" key="5">
    <source>
        <dbReference type="Proteomes" id="UP000887229"/>
    </source>
</evidence>
<feature type="compositionally biased region" description="Polar residues" evidence="1">
    <location>
        <begin position="188"/>
        <end position="204"/>
    </location>
</feature>
<gene>
    <name evidence="4" type="ORF">F5Z01DRAFT_362394</name>
</gene>
<sequence length="580" mass="63273">MPYQLDTHVLTVDANVLHKVDTANPANLYSMWTVFSRCAESLPQGRRLENLSWRLWQKEQLLEKEQEEALAAANANTSTATPTSSIPQAIPQDARLNDLPQLSGSVESIADDEAVEFTSVSAPIDLARPVIKREDSSTSHRSRRDRRTSSDDFEKMIISIVKDKTPLSAPSQHSCEIKSALPATQMMMQRSGSTTTESQSPSKSSDLHSEESHPSPDMQPRTVVRGFSPSQQFIPQSPRASSIHQHKLNSAADAPTSSPAANMLTGAGKPKAAFALGGASYSSSEAGQSVESRQPAPATVAFKKTAAFKLGGSSEDDDSGSLKSALARQKRNPSLASHKKQASFSNHVTTLGPAYNDQYDNAIADSDDSEGEYDEEDSEADWEDSVEDSGKSSVDDISFQRVDSKIHLPSTRSLLALKLAEQDTRAAKIGGYGSQSTSALHQGRRESSLSRSPNDSDDAPLTMRSGRQQLQPIKEAPRSGIAMGLAQGVDNPTTIKRNMLSRELPDHLRRDIVHARRQLNSTAEAAQNFRENINNTSLKRHHTSHDLPNLKAYPDVASASNLKFTDDFAPRELGYNERGW</sequence>
<feature type="compositionally biased region" description="Acidic residues" evidence="1">
    <location>
        <begin position="365"/>
        <end position="387"/>
    </location>
</feature>